<keyword evidence="2" id="KW-1185">Reference proteome</keyword>
<accession>A0A4U0X795</accession>
<dbReference type="OrthoDB" id="10255646at2759"/>
<dbReference type="InterPro" id="IPR019587">
    <property type="entry name" value="Polyketide_cyclase/dehydratase"/>
</dbReference>
<comment type="caution">
    <text evidence="1">The sequence shown here is derived from an EMBL/GenBank/DDBJ whole genome shotgun (WGS) entry which is preliminary data.</text>
</comment>
<evidence type="ECO:0008006" key="3">
    <source>
        <dbReference type="Google" id="ProtNLM"/>
    </source>
</evidence>
<evidence type="ECO:0000313" key="1">
    <source>
        <dbReference type="EMBL" id="TKA72392.1"/>
    </source>
</evidence>
<protein>
    <recommendedName>
        <fullName evidence="3">Bet v1-like protein</fullName>
    </recommendedName>
</protein>
<gene>
    <name evidence="1" type="ORF">B0A55_05864</name>
</gene>
<dbReference type="Gene3D" id="3.30.530.20">
    <property type="match status" value="1"/>
</dbReference>
<sequence length="167" mass="18561">MTYKWAILPHTKIKVAKMSIPTSTSVVESAVIPAPLSHVWHYIKLQDFSKFWTAIKSSEHVKGTSEETDIIKWSFRDGTVLEVKQEEHSSISHYITYSVITAQPELTYSSVLSTIRCYAVTSGEAEGSTFVEWSGNFSSDADAGVIQDAKFKRREALADLAKAAKKA</sequence>
<dbReference type="AlphaFoldDB" id="A0A4U0X795"/>
<dbReference type="Proteomes" id="UP000309340">
    <property type="component" value="Unassembled WGS sequence"/>
</dbReference>
<dbReference type="EMBL" id="NAJQ01000311">
    <property type="protein sequence ID" value="TKA72392.1"/>
    <property type="molecule type" value="Genomic_DNA"/>
</dbReference>
<dbReference type="InterPro" id="IPR023393">
    <property type="entry name" value="START-like_dom_sf"/>
</dbReference>
<dbReference type="Pfam" id="PF10604">
    <property type="entry name" value="Polyketide_cyc2"/>
    <property type="match status" value="1"/>
</dbReference>
<dbReference type="PANTHER" id="PTHR39332">
    <property type="entry name" value="BLL4707 PROTEIN"/>
    <property type="match status" value="1"/>
</dbReference>
<organism evidence="1 2">
    <name type="scientific">Friedmanniomyces simplex</name>
    <dbReference type="NCBI Taxonomy" id="329884"/>
    <lineage>
        <taxon>Eukaryota</taxon>
        <taxon>Fungi</taxon>
        <taxon>Dikarya</taxon>
        <taxon>Ascomycota</taxon>
        <taxon>Pezizomycotina</taxon>
        <taxon>Dothideomycetes</taxon>
        <taxon>Dothideomycetidae</taxon>
        <taxon>Mycosphaerellales</taxon>
        <taxon>Teratosphaeriaceae</taxon>
        <taxon>Friedmanniomyces</taxon>
    </lineage>
</organism>
<evidence type="ECO:0000313" key="2">
    <source>
        <dbReference type="Proteomes" id="UP000309340"/>
    </source>
</evidence>
<dbReference type="SUPFAM" id="SSF55961">
    <property type="entry name" value="Bet v1-like"/>
    <property type="match status" value="1"/>
</dbReference>
<name>A0A4U0X795_9PEZI</name>
<dbReference type="PANTHER" id="PTHR39332:SF7">
    <property type="entry name" value="SRPBCC FAMILY PROTEIN"/>
    <property type="match status" value="1"/>
</dbReference>
<proteinExistence type="predicted"/>
<reference evidence="1 2" key="1">
    <citation type="submission" date="2017-03" db="EMBL/GenBank/DDBJ databases">
        <title>Genomes of endolithic fungi from Antarctica.</title>
        <authorList>
            <person name="Coleine C."/>
            <person name="Masonjones S."/>
            <person name="Stajich J.E."/>
        </authorList>
    </citation>
    <scope>NUCLEOTIDE SEQUENCE [LARGE SCALE GENOMIC DNA]</scope>
    <source>
        <strain evidence="1 2">CCFEE 5184</strain>
    </source>
</reference>